<dbReference type="EMBL" id="AVOT02069390">
    <property type="protein sequence ID" value="MBW0560312.1"/>
    <property type="molecule type" value="Genomic_DNA"/>
</dbReference>
<accession>A0A9Q3JEF2</accession>
<sequence>MLADKHTRNVHSLSAPSDHTARGVLSQDALARTPLWLVMMKPYPSANGHWDLKQADGNNSRQLALSPQVLICPPPLLGHYLMVTSLHYLSKVIIQPMKDGNEQNPPNPPRQDSPVPSLPCERTPQQPNPGPEWHLMVRGIIPRTLPNQRATYSLPESILPATLSRHSPLHNYHQRYARWIPPSSSPTRPPSHPVSPGYLPVPLRTRVQSSSHSHDDTRQELTNLRPTLMIPRAIVHESIN</sequence>
<name>A0A9Q3JEF2_9BASI</name>
<comment type="caution">
    <text evidence="2">The sequence shown here is derived from an EMBL/GenBank/DDBJ whole genome shotgun (WGS) entry which is preliminary data.</text>
</comment>
<dbReference type="Proteomes" id="UP000765509">
    <property type="component" value="Unassembled WGS sequence"/>
</dbReference>
<feature type="compositionally biased region" description="Pro residues" evidence="1">
    <location>
        <begin position="183"/>
        <end position="193"/>
    </location>
</feature>
<organism evidence="2 3">
    <name type="scientific">Austropuccinia psidii MF-1</name>
    <dbReference type="NCBI Taxonomy" id="1389203"/>
    <lineage>
        <taxon>Eukaryota</taxon>
        <taxon>Fungi</taxon>
        <taxon>Dikarya</taxon>
        <taxon>Basidiomycota</taxon>
        <taxon>Pucciniomycotina</taxon>
        <taxon>Pucciniomycetes</taxon>
        <taxon>Pucciniales</taxon>
        <taxon>Sphaerophragmiaceae</taxon>
        <taxon>Austropuccinia</taxon>
    </lineage>
</organism>
<proteinExistence type="predicted"/>
<reference evidence="2" key="1">
    <citation type="submission" date="2021-03" db="EMBL/GenBank/DDBJ databases">
        <title>Draft genome sequence of rust myrtle Austropuccinia psidii MF-1, a brazilian biotype.</title>
        <authorList>
            <person name="Quecine M.C."/>
            <person name="Pachon D.M.R."/>
            <person name="Bonatelli M.L."/>
            <person name="Correr F.H."/>
            <person name="Franceschini L.M."/>
            <person name="Leite T.F."/>
            <person name="Margarido G.R.A."/>
            <person name="Almeida C.A."/>
            <person name="Ferrarezi J.A."/>
            <person name="Labate C.A."/>
        </authorList>
    </citation>
    <scope>NUCLEOTIDE SEQUENCE</scope>
    <source>
        <strain evidence="2">MF-1</strain>
    </source>
</reference>
<feature type="region of interest" description="Disordered" evidence="1">
    <location>
        <begin position="97"/>
        <end position="134"/>
    </location>
</feature>
<gene>
    <name evidence="2" type="ORF">O181_100027</name>
</gene>
<protein>
    <submittedName>
        <fullName evidence="2">Uncharacterized protein</fullName>
    </submittedName>
</protein>
<evidence type="ECO:0000313" key="2">
    <source>
        <dbReference type="EMBL" id="MBW0560312.1"/>
    </source>
</evidence>
<keyword evidence="3" id="KW-1185">Reference proteome</keyword>
<evidence type="ECO:0000313" key="3">
    <source>
        <dbReference type="Proteomes" id="UP000765509"/>
    </source>
</evidence>
<evidence type="ECO:0000256" key="1">
    <source>
        <dbReference type="SAM" id="MobiDB-lite"/>
    </source>
</evidence>
<dbReference type="AlphaFoldDB" id="A0A9Q3JEF2"/>
<feature type="region of interest" description="Disordered" evidence="1">
    <location>
        <begin position="180"/>
        <end position="220"/>
    </location>
</feature>
<feature type="region of interest" description="Disordered" evidence="1">
    <location>
        <begin position="1"/>
        <end position="20"/>
    </location>
</feature>